<evidence type="ECO:0000256" key="1">
    <source>
        <dbReference type="SAM" id="Phobius"/>
    </source>
</evidence>
<protein>
    <submittedName>
        <fullName evidence="2">Uncharacterized protein</fullName>
    </submittedName>
</protein>
<feature type="transmembrane region" description="Helical" evidence="1">
    <location>
        <begin position="134"/>
        <end position="152"/>
    </location>
</feature>
<evidence type="ECO:0000313" key="3">
    <source>
        <dbReference type="Proteomes" id="UP000027982"/>
    </source>
</evidence>
<feature type="transmembrane region" description="Helical" evidence="1">
    <location>
        <begin position="172"/>
        <end position="196"/>
    </location>
</feature>
<dbReference type="AlphaFoldDB" id="A0A068NRX4"/>
<feature type="transmembrane region" description="Helical" evidence="1">
    <location>
        <begin position="202"/>
        <end position="219"/>
    </location>
</feature>
<dbReference type="RefSeq" id="WP_025229720.1">
    <property type="nucleotide sequence ID" value="NZ_CP007139.1"/>
</dbReference>
<name>A0A068NRX4_FIMGI</name>
<evidence type="ECO:0000313" key="2">
    <source>
        <dbReference type="EMBL" id="AIE86308.1"/>
    </source>
</evidence>
<keyword evidence="1" id="KW-0812">Transmembrane</keyword>
<keyword evidence="1" id="KW-0472">Membrane</keyword>
<gene>
    <name evidence="2" type="ORF">OP10G_2940</name>
</gene>
<proteinExistence type="predicted"/>
<dbReference type="eggNOG" id="ENOG5031H2B">
    <property type="taxonomic scope" value="Bacteria"/>
</dbReference>
<keyword evidence="3" id="KW-1185">Reference proteome</keyword>
<keyword evidence="1" id="KW-1133">Transmembrane helix</keyword>
<dbReference type="KEGG" id="fgi:OP10G_2940"/>
<feature type="transmembrane region" description="Helical" evidence="1">
    <location>
        <begin position="92"/>
        <end position="114"/>
    </location>
</feature>
<reference evidence="2 3" key="1">
    <citation type="journal article" date="2014" name="PLoS ONE">
        <title>The first complete genome sequence of the class fimbriimonadia in the phylum armatimonadetes.</title>
        <authorList>
            <person name="Hu Z.Y."/>
            <person name="Wang Y.Z."/>
            <person name="Im W.T."/>
            <person name="Wang S.Y."/>
            <person name="Zhao G.P."/>
            <person name="Zheng H.J."/>
            <person name="Quan Z.X."/>
        </authorList>
    </citation>
    <scope>NUCLEOTIDE SEQUENCE [LARGE SCALE GENOMIC DNA]</scope>
    <source>
        <strain evidence="2">Gsoil 348</strain>
    </source>
</reference>
<feature type="transmembrane region" description="Helical" evidence="1">
    <location>
        <begin position="60"/>
        <end position="80"/>
    </location>
</feature>
<sequence length="222" mass="24479">MSTRLAEAISAGRTAVTQNWRPFVLIQACAVLLVAAYYLLPGAPVATAWMAELKQRGGLPFSALTTAFAGAILPEIARRITRRQGKFDGTDLVFQLVFFAFMGVIIDLFYRFLARVIGAGTTPDIVLKKVLVDQLLFGPLVTITISATVFLWKDAGFSFRRTVEASRNGVWVARFVSLVIVCWAFWIPMLVCVYAMPTNLQFCLFLCAQGAWGLLLLAMSGR</sequence>
<dbReference type="HOGENOM" id="CLU_1239703_0_0_0"/>
<feature type="transmembrane region" description="Helical" evidence="1">
    <location>
        <begin position="20"/>
        <end position="40"/>
    </location>
</feature>
<dbReference type="STRING" id="661478.OP10G_2940"/>
<dbReference type="Proteomes" id="UP000027982">
    <property type="component" value="Chromosome"/>
</dbReference>
<organism evidence="2 3">
    <name type="scientific">Fimbriimonas ginsengisoli Gsoil 348</name>
    <dbReference type="NCBI Taxonomy" id="661478"/>
    <lineage>
        <taxon>Bacteria</taxon>
        <taxon>Bacillati</taxon>
        <taxon>Armatimonadota</taxon>
        <taxon>Fimbriimonadia</taxon>
        <taxon>Fimbriimonadales</taxon>
        <taxon>Fimbriimonadaceae</taxon>
        <taxon>Fimbriimonas</taxon>
    </lineage>
</organism>
<accession>A0A068NRX4</accession>
<dbReference type="OrthoDB" id="190277at2"/>
<dbReference type="EMBL" id="CP007139">
    <property type="protein sequence ID" value="AIE86308.1"/>
    <property type="molecule type" value="Genomic_DNA"/>
</dbReference>